<dbReference type="AlphaFoldDB" id="A0AAV1HRP1"/>
<proteinExistence type="predicted"/>
<name>A0AAV1HRP1_9CHLO</name>
<evidence type="ECO:0000256" key="1">
    <source>
        <dbReference type="SAM" id="MobiDB-lite"/>
    </source>
</evidence>
<comment type="caution">
    <text evidence="2">The sequence shown here is derived from an EMBL/GenBank/DDBJ whole genome shotgun (WGS) entry which is preliminary data.</text>
</comment>
<gene>
    <name evidence="2" type="ORF">CVIRNUC_000916</name>
</gene>
<accession>A0AAV1HRP1</accession>
<organism evidence="2 3">
    <name type="scientific">Coccomyxa viridis</name>
    <dbReference type="NCBI Taxonomy" id="1274662"/>
    <lineage>
        <taxon>Eukaryota</taxon>
        <taxon>Viridiplantae</taxon>
        <taxon>Chlorophyta</taxon>
        <taxon>core chlorophytes</taxon>
        <taxon>Trebouxiophyceae</taxon>
        <taxon>Trebouxiophyceae incertae sedis</taxon>
        <taxon>Coccomyxaceae</taxon>
        <taxon>Coccomyxa</taxon>
    </lineage>
</organism>
<dbReference type="Proteomes" id="UP001314263">
    <property type="component" value="Unassembled WGS sequence"/>
</dbReference>
<feature type="region of interest" description="Disordered" evidence="1">
    <location>
        <begin position="51"/>
        <end position="75"/>
    </location>
</feature>
<evidence type="ECO:0000313" key="3">
    <source>
        <dbReference type="Proteomes" id="UP001314263"/>
    </source>
</evidence>
<sequence length="75" mass="8489">MMEETYLVDSIKEQVCFVSTDLASDLAAAWKGVHKLEYVLPDGVSERLGYARQPLGKRERTEKNAKEQASPRSFI</sequence>
<feature type="compositionally biased region" description="Basic and acidic residues" evidence="1">
    <location>
        <begin position="56"/>
        <end position="66"/>
    </location>
</feature>
<evidence type="ECO:0000313" key="2">
    <source>
        <dbReference type="EMBL" id="CAK0737459.1"/>
    </source>
</evidence>
<protein>
    <submittedName>
        <fullName evidence="2">Uncharacterized protein</fullName>
    </submittedName>
</protein>
<dbReference type="Gene3D" id="3.90.640.10">
    <property type="entry name" value="Actin, Chain A, domain 4"/>
    <property type="match status" value="1"/>
</dbReference>
<dbReference type="EMBL" id="CAUYUE010000001">
    <property type="protein sequence ID" value="CAK0737459.1"/>
    <property type="molecule type" value="Genomic_DNA"/>
</dbReference>
<reference evidence="2 3" key="1">
    <citation type="submission" date="2023-10" db="EMBL/GenBank/DDBJ databases">
        <authorList>
            <person name="Maclean D."/>
            <person name="Macfadyen A."/>
        </authorList>
    </citation>
    <scope>NUCLEOTIDE SEQUENCE [LARGE SCALE GENOMIC DNA]</scope>
</reference>
<keyword evidence="3" id="KW-1185">Reference proteome</keyword>